<organism evidence="1 2">
    <name type="scientific">Cohnella zeiphila</name>
    <dbReference type="NCBI Taxonomy" id="2761120"/>
    <lineage>
        <taxon>Bacteria</taxon>
        <taxon>Bacillati</taxon>
        <taxon>Bacillota</taxon>
        <taxon>Bacilli</taxon>
        <taxon>Bacillales</taxon>
        <taxon>Paenibacillaceae</taxon>
        <taxon>Cohnella</taxon>
    </lineage>
</organism>
<accession>A0A7X0VV96</accession>
<dbReference type="Proteomes" id="UP000564644">
    <property type="component" value="Unassembled WGS sequence"/>
</dbReference>
<evidence type="ECO:0000313" key="2">
    <source>
        <dbReference type="Proteomes" id="UP000564644"/>
    </source>
</evidence>
<dbReference type="InterPro" id="IPR018540">
    <property type="entry name" value="Spo0E-like"/>
</dbReference>
<dbReference type="GO" id="GO:0046983">
    <property type="term" value="F:protein dimerization activity"/>
    <property type="evidence" value="ECO:0007669"/>
    <property type="project" value="InterPro"/>
</dbReference>
<dbReference type="EMBL" id="JACJVO010000009">
    <property type="protein sequence ID" value="MBB6731122.1"/>
    <property type="molecule type" value="Genomic_DNA"/>
</dbReference>
<dbReference type="InterPro" id="IPR037208">
    <property type="entry name" value="Spo0E-like_sf"/>
</dbReference>
<dbReference type="SUPFAM" id="SSF140500">
    <property type="entry name" value="BAS1536-like"/>
    <property type="match status" value="1"/>
</dbReference>
<evidence type="ECO:0000313" key="1">
    <source>
        <dbReference type="EMBL" id="MBB6731122.1"/>
    </source>
</evidence>
<protein>
    <submittedName>
        <fullName evidence="1">Aspartyl-phosphate phosphatase Spo0E family protein</fullName>
    </submittedName>
</protein>
<gene>
    <name evidence="1" type="ORF">H7C18_09410</name>
</gene>
<dbReference type="Gene3D" id="4.10.280.10">
    <property type="entry name" value="Helix-loop-helix DNA-binding domain"/>
    <property type="match status" value="1"/>
</dbReference>
<dbReference type="AlphaFoldDB" id="A0A7X0VV96"/>
<keyword evidence="2" id="KW-1185">Reference proteome</keyword>
<name>A0A7X0VV96_9BACL</name>
<comment type="caution">
    <text evidence="1">The sequence shown here is derived from an EMBL/GenBank/DDBJ whole genome shotgun (WGS) entry which is preliminary data.</text>
</comment>
<reference evidence="1 2" key="1">
    <citation type="submission" date="2020-08" db="EMBL/GenBank/DDBJ databases">
        <title>Cohnella phylogeny.</title>
        <authorList>
            <person name="Dunlap C."/>
        </authorList>
    </citation>
    <scope>NUCLEOTIDE SEQUENCE [LARGE SCALE GENOMIC DNA]</scope>
    <source>
        <strain evidence="1 2">CBP 2801</strain>
    </source>
</reference>
<sequence>MEEPHTARIGDNCTLADEIDELRRRMTEEFLKEESFTSESVMEISRRLDRKINEYMRLNFVHNR</sequence>
<dbReference type="Pfam" id="PF09388">
    <property type="entry name" value="SpoOE-like"/>
    <property type="match status" value="1"/>
</dbReference>
<dbReference type="InterPro" id="IPR036638">
    <property type="entry name" value="HLH_DNA-bd_sf"/>
</dbReference>
<dbReference type="GO" id="GO:0043937">
    <property type="term" value="P:regulation of sporulation"/>
    <property type="evidence" value="ECO:0007669"/>
    <property type="project" value="InterPro"/>
</dbReference>
<proteinExistence type="predicted"/>